<evidence type="ECO:0008006" key="3">
    <source>
        <dbReference type="Google" id="ProtNLM"/>
    </source>
</evidence>
<keyword evidence="2" id="KW-1185">Reference proteome</keyword>
<sequence length="109" mass="12972">MNYQEAVEVLKTIEEVYGDKFSLTKRKVKMLTTQLEKMNYNAVMRRLTAHVLDSPFPPTLSEIAVYETPDHRIFEKMQQWKKEAAEVPEETKRLFEKKFNELLEKMSND</sequence>
<accession>A0ABY4ELF1</accession>
<dbReference type="EMBL" id="CP095073">
    <property type="protein sequence ID" value="UOQ44847.1"/>
    <property type="molecule type" value="Genomic_DNA"/>
</dbReference>
<dbReference type="Gene3D" id="1.10.8.200">
    <property type="entry name" value="Replisome organizer (g39p helicase loader/inhibitor protein)"/>
    <property type="match status" value="1"/>
</dbReference>
<evidence type="ECO:0000313" key="1">
    <source>
        <dbReference type="EMBL" id="UOQ44847.1"/>
    </source>
</evidence>
<evidence type="ECO:0000313" key="2">
    <source>
        <dbReference type="Proteomes" id="UP000831787"/>
    </source>
</evidence>
<gene>
    <name evidence="1" type="ORF">MUN89_02510</name>
</gene>
<organism evidence="1 2">
    <name type="scientific">Halobacillus salinarum</name>
    <dbReference type="NCBI Taxonomy" id="2932257"/>
    <lineage>
        <taxon>Bacteria</taxon>
        <taxon>Bacillati</taxon>
        <taxon>Bacillota</taxon>
        <taxon>Bacilli</taxon>
        <taxon>Bacillales</taxon>
        <taxon>Bacillaceae</taxon>
        <taxon>Halobacillus</taxon>
    </lineage>
</organism>
<name>A0ABY4ELF1_9BACI</name>
<reference evidence="1 2" key="1">
    <citation type="submission" date="2022-04" db="EMBL/GenBank/DDBJ databases">
        <title>Halobacillus sp. isolated from saltern.</title>
        <authorList>
            <person name="Won M."/>
            <person name="Lee C.-M."/>
            <person name="Woen H.-Y."/>
            <person name="Kwon S.-W."/>
        </authorList>
    </citation>
    <scope>NUCLEOTIDE SEQUENCE [LARGE SCALE GENOMIC DNA]</scope>
    <source>
        <strain evidence="1 2">SSBR10-3</strain>
    </source>
</reference>
<proteinExistence type="predicted"/>
<dbReference type="RefSeq" id="WP_244711124.1">
    <property type="nucleotide sequence ID" value="NZ_CP095073.1"/>
</dbReference>
<protein>
    <recommendedName>
        <fullName evidence="3">Phage protein</fullName>
    </recommendedName>
</protein>
<dbReference type="Proteomes" id="UP000831787">
    <property type="component" value="Chromosome"/>
</dbReference>